<dbReference type="Proteomes" id="UP000000763">
    <property type="component" value="Chromosome 2"/>
</dbReference>
<feature type="region of interest" description="Disordered" evidence="1">
    <location>
        <begin position="109"/>
        <end position="159"/>
    </location>
</feature>
<dbReference type="AlphaFoldDB" id="Q6KAF4"/>
<evidence type="ECO:0000313" key="2">
    <source>
        <dbReference type="EMBL" id="BAD19110.1"/>
    </source>
</evidence>
<reference evidence="3" key="2">
    <citation type="journal article" date="2008" name="Nucleic Acids Res.">
        <title>The rice annotation project database (RAP-DB): 2008 update.</title>
        <authorList>
            <consortium name="The rice annotation project (RAP)"/>
        </authorList>
    </citation>
    <scope>GENOME REANNOTATION</scope>
    <source>
        <strain evidence="3">cv. Nipponbare</strain>
    </source>
</reference>
<proteinExistence type="predicted"/>
<organism evidence="2 3">
    <name type="scientific">Oryza sativa subsp. japonica</name>
    <name type="common">Rice</name>
    <dbReference type="NCBI Taxonomy" id="39947"/>
    <lineage>
        <taxon>Eukaryota</taxon>
        <taxon>Viridiplantae</taxon>
        <taxon>Streptophyta</taxon>
        <taxon>Embryophyta</taxon>
        <taxon>Tracheophyta</taxon>
        <taxon>Spermatophyta</taxon>
        <taxon>Magnoliopsida</taxon>
        <taxon>Liliopsida</taxon>
        <taxon>Poales</taxon>
        <taxon>Poaceae</taxon>
        <taxon>BOP clade</taxon>
        <taxon>Oryzoideae</taxon>
        <taxon>Oryzeae</taxon>
        <taxon>Oryzinae</taxon>
        <taxon>Oryza</taxon>
        <taxon>Oryza sativa</taxon>
    </lineage>
</organism>
<evidence type="ECO:0000313" key="3">
    <source>
        <dbReference type="Proteomes" id="UP000000763"/>
    </source>
</evidence>
<reference evidence="3" key="1">
    <citation type="journal article" date="2005" name="Nature">
        <title>The map-based sequence of the rice genome.</title>
        <authorList>
            <consortium name="International rice genome sequencing project (IRGSP)"/>
            <person name="Matsumoto T."/>
            <person name="Wu J."/>
            <person name="Kanamori H."/>
            <person name="Katayose Y."/>
            <person name="Fujisawa M."/>
            <person name="Namiki N."/>
            <person name="Mizuno H."/>
            <person name="Yamamoto K."/>
            <person name="Antonio B.A."/>
            <person name="Baba T."/>
            <person name="Sakata K."/>
            <person name="Nagamura Y."/>
            <person name="Aoki H."/>
            <person name="Arikawa K."/>
            <person name="Arita K."/>
            <person name="Bito T."/>
            <person name="Chiden Y."/>
            <person name="Fujitsuka N."/>
            <person name="Fukunaka R."/>
            <person name="Hamada M."/>
            <person name="Harada C."/>
            <person name="Hayashi A."/>
            <person name="Hijishita S."/>
            <person name="Honda M."/>
            <person name="Hosokawa S."/>
            <person name="Ichikawa Y."/>
            <person name="Idonuma A."/>
            <person name="Iijima M."/>
            <person name="Ikeda M."/>
            <person name="Ikeno M."/>
            <person name="Ito K."/>
            <person name="Ito S."/>
            <person name="Ito T."/>
            <person name="Ito Y."/>
            <person name="Ito Y."/>
            <person name="Iwabuchi A."/>
            <person name="Kamiya K."/>
            <person name="Karasawa W."/>
            <person name="Kurita K."/>
            <person name="Katagiri S."/>
            <person name="Kikuta A."/>
            <person name="Kobayashi H."/>
            <person name="Kobayashi N."/>
            <person name="Machita K."/>
            <person name="Maehara T."/>
            <person name="Masukawa M."/>
            <person name="Mizubayashi T."/>
            <person name="Mukai Y."/>
            <person name="Nagasaki H."/>
            <person name="Nagata Y."/>
            <person name="Naito S."/>
            <person name="Nakashima M."/>
            <person name="Nakama Y."/>
            <person name="Nakamichi Y."/>
            <person name="Nakamura M."/>
            <person name="Meguro A."/>
            <person name="Negishi M."/>
            <person name="Ohta I."/>
            <person name="Ohta T."/>
            <person name="Okamoto M."/>
            <person name="Ono N."/>
            <person name="Saji S."/>
            <person name="Sakaguchi M."/>
            <person name="Sakai K."/>
            <person name="Shibata M."/>
            <person name="Shimokawa T."/>
            <person name="Song J."/>
            <person name="Takazaki Y."/>
            <person name="Terasawa K."/>
            <person name="Tsugane M."/>
            <person name="Tsuji K."/>
            <person name="Ueda S."/>
            <person name="Waki K."/>
            <person name="Yamagata H."/>
            <person name="Yamamoto M."/>
            <person name="Yamamoto S."/>
            <person name="Yamane H."/>
            <person name="Yoshiki S."/>
            <person name="Yoshihara R."/>
            <person name="Yukawa K."/>
            <person name="Zhong H."/>
            <person name="Yano M."/>
            <person name="Yuan Q."/>
            <person name="Ouyang S."/>
            <person name="Liu J."/>
            <person name="Jones K.M."/>
            <person name="Gansberger K."/>
            <person name="Moffat K."/>
            <person name="Hill J."/>
            <person name="Bera J."/>
            <person name="Fadrosh D."/>
            <person name="Jin S."/>
            <person name="Johri S."/>
            <person name="Kim M."/>
            <person name="Overton L."/>
            <person name="Reardon M."/>
            <person name="Tsitrin T."/>
            <person name="Vuong H."/>
            <person name="Weaver B."/>
            <person name="Ciecko A."/>
            <person name="Tallon L."/>
            <person name="Jackson J."/>
            <person name="Pai G."/>
            <person name="Aken S.V."/>
            <person name="Utterback T."/>
            <person name="Reidmuller S."/>
            <person name="Feldblyum T."/>
            <person name="Hsiao J."/>
            <person name="Zismann V."/>
            <person name="Iobst S."/>
            <person name="de Vazeille A.R."/>
            <person name="Buell C.R."/>
            <person name="Ying K."/>
            <person name="Li Y."/>
            <person name="Lu T."/>
            <person name="Huang Y."/>
            <person name="Zhao Q."/>
            <person name="Feng Q."/>
            <person name="Zhang L."/>
            <person name="Zhu J."/>
            <person name="Weng Q."/>
            <person name="Mu J."/>
            <person name="Lu Y."/>
            <person name="Fan D."/>
            <person name="Liu Y."/>
            <person name="Guan J."/>
            <person name="Zhang Y."/>
            <person name="Yu S."/>
            <person name="Liu X."/>
            <person name="Zhang Y."/>
            <person name="Hong G."/>
            <person name="Han B."/>
            <person name="Choisne N."/>
            <person name="Demange N."/>
            <person name="Orjeda G."/>
            <person name="Samain S."/>
            <person name="Cattolico L."/>
            <person name="Pelletier E."/>
            <person name="Couloux A."/>
            <person name="Segurens B."/>
            <person name="Wincker P."/>
            <person name="D'Hont A."/>
            <person name="Scarpelli C."/>
            <person name="Weissenbach J."/>
            <person name="Salanoubat M."/>
            <person name="Quetier F."/>
            <person name="Yu Y."/>
            <person name="Kim H.R."/>
            <person name="Rambo T."/>
            <person name="Currie J."/>
            <person name="Collura K."/>
            <person name="Luo M."/>
            <person name="Yang T."/>
            <person name="Ammiraju J.S.S."/>
            <person name="Engler F."/>
            <person name="Soderlund C."/>
            <person name="Wing R.A."/>
            <person name="Palmer L.E."/>
            <person name="de la Bastide M."/>
            <person name="Spiegel L."/>
            <person name="Nascimento L."/>
            <person name="Zutavern T."/>
            <person name="O'Shaughnessy A."/>
            <person name="Dike S."/>
            <person name="Dedhia N."/>
            <person name="Preston R."/>
            <person name="Balija V."/>
            <person name="McCombie W.R."/>
            <person name="Chow T."/>
            <person name="Chen H."/>
            <person name="Chung M."/>
            <person name="Chen C."/>
            <person name="Shaw J."/>
            <person name="Wu H."/>
            <person name="Hsiao K."/>
            <person name="Chao Y."/>
            <person name="Chu M."/>
            <person name="Cheng C."/>
            <person name="Hour A."/>
            <person name="Lee P."/>
            <person name="Lin S."/>
            <person name="Lin Y."/>
            <person name="Liou J."/>
            <person name="Liu S."/>
            <person name="Hsing Y."/>
            <person name="Raghuvanshi S."/>
            <person name="Mohanty A."/>
            <person name="Bharti A.K."/>
            <person name="Gaur A."/>
            <person name="Gupta V."/>
            <person name="Kumar D."/>
            <person name="Ravi V."/>
            <person name="Vij S."/>
            <person name="Kapur A."/>
            <person name="Khurana P."/>
            <person name="Khurana P."/>
            <person name="Khurana J.P."/>
            <person name="Tyagi A.K."/>
            <person name="Gaikwad K."/>
            <person name="Singh A."/>
            <person name="Dalal V."/>
            <person name="Srivastava S."/>
            <person name="Dixit A."/>
            <person name="Pal A.K."/>
            <person name="Ghazi I.A."/>
            <person name="Yadav M."/>
            <person name="Pandit A."/>
            <person name="Bhargava A."/>
            <person name="Sureshbabu K."/>
            <person name="Batra K."/>
            <person name="Sharma T.R."/>
            <person name="Mohapatra T."/>
            <person name="Singh N.K."/>
            <person name="Messing J."/>
            <person name="Nelson A.B."/>
            <person name="Fuks G."/>
            <person name="Kavchok S."/>
            <person name="Keizer G."/>
            <person name="Linton E."/>
            <person name="Llaca V."/>
            <person name="Song R."/>
            <person name="Tanyolac B."/>
            <person name="Young S."/>
            <person name="Ho-Il K."/>
            <person name="Hahn J.H."/>
            <person name="Sangsakoo G."/>
            <person name="Vanavichit A."/>
            <person name="de Mattos Luiz.A.T."/>
            <person name="Zimmer P.D."/>
            <person name="Malone G."/>
            <person name="Dellagostin O."/>
            <person name="de Oliveira A.C."/>
            <person name="Bevan M."/>
            <person name="Bancroft I."/>
            <person name="Minx P."/>
            <person name="Cordum H."/>
            <person name="Wilson R."/>
            <person name="Cheng Z."/>
            <person name="Jin W."/>
            <person name="Jiang J."/>
            <person name="Leong S.A."/>
            <person name="Iwama H."/>
            <person name="Gojobori T."/>
            <person name="Itoh T."/>
            <person name="Niimura Y."/>
            <person name="Fujii Y."/>
            <person name="Habara T."/>
            <person name="Sakai H."/>
            <person name="Sato Y."/>
            <person name="Wilson G."/>
            <person name="Kumar K."/>
            <person name="McCouch S."/>
            <person name="Juretic N."/>
            <person name="Hoen D."/>
            <person name="Wright S."/>
            <person name="Bruskiewich R."/>
            <person name="Bureau T."/>
            <person name="Miyao A."/>
            <person name="Hirochika H."/>
            <person name="Nishikawa T."/>
            <person name="Kadowaki K."/>
            <person name="Sugiura M."/>
            <person name="Burr B."/>
            <person name="Sasaki T."/>
        </authorList>
    </citation>
    <scope>NUCLEOTIDE SEQUENCE [LARGE SCALE GENOMIC DNA]</scope>
    <source>
        <strain evidence="3">cv. Nipponbare</strain>
    </source>
</reference>
<dbReference type="EMBL" id="AP003984">
    <property type="protein sequence ID" value="BAD19110.1"/>
    <property type="molecule type" value="Genomic_DNA"/>
</dbReference>
<accession>Q6KAF4</accession>
<feature type="compositionally biased region" description="Basic residues" evidence="1">
    <location>
        <begin position="44"/>
        <end position="53"/>
    </location>
</feature>
<gene>
    <name evidence="2" type="primary">OJ1046_F07.16</name>
</gene>
<feature type="compositionally biased region" description="Basic and acidic residues" evidence="1">
    <location>
        <begin position="28"/>
        <end position="43"/>
    </location>
</feature>
<evidence type="ECO:0000256" key="1">
    <source>
        <dbReference type="SAM" id="MobiDB-lite"/>
    </source>
</evidence>
<name>Q6KAF4_ORYSJ</name>
<feature type="compositionally biased region" description="Polar residues" evidence="1">
    <location>
        <begin position="68"/>
        <end position="78"/>
    </location>
</feature>
<protein>
    <submittedName>
        <fullName evidence="2">Uncharacterized protein</fullName>
    </submittedName>
</protein>
<feature type="region of interest" description="Disordered" evidence="1">
    <location>
        <begin position="27"/>
        <end position="88"/>
    </location>
</feature>
<sequence>MTISLHEEVSPKRCPKEDATWIVAIARSEPKQGFHPENMVEKGKGRHRHHHGHPCPTTTVQPPPSAATVASQRRQTPAVQIRPGWRGSKSATVVANFVAATSATIAAASHLPARSAERRRRRPSPSPITPAKRGDQIWRRRRPSLEPRRTDTMVPHRRA</sequence>
<feature type="compositionally biased region" description="Basic and acidic residues" evidence="1">
    <location>
        <begin position="132"/>
        <end position="151"/>
    </location>
</feature>